<reference evidence="11" key="2">
    <citation type="submission" date="2017-10" db="EMBL/GenBank/DDBJ databases">
        <title>Ladona fulva Genome sequencing and assembly.</title>
        <authorList>
            <person name="Murali S."/>
            <person name="Richards S."/>
            <person name="Bandaranaike D."/>
            <person name="Bellair M."/>
            <person name="Blankenburg K."/>
            <person name="Chao H."/>
            <person name="Dinh H."/>
            <person name="Doddapaneni H."/>
            <person name="Dugan-Rocha S."/>
            <person name="Elkadiri S."/>
            <person name="Gnanaolivu R."/>
            <person name="Hernandez B."/>
            <person name="Skinner E."/>
            <person name="Javaid M."/>
            <person name="Lee S."/>
            <person name="Li M."/>
            <person name="Ming W."/>
            <person name="Munidasa M."/>
            <person name="Muniz J."/>
            <person name="Nguyen L."/>
            <person name="Hughes D."/>
            <person name="Osuji N."/>
            <person name="Pu L.-L."/>
            <person name="Puazo M."/>
            <person name="Qu C."/>
            <person name="Quiroz J."/>
            <person name="Raj R."/>
            <person name="Weissenberger G."/>
            <person name="Xin Y."/>
            <person name="Zou X."/>
            <person name="Han Y."/>
            <person name="Worley K."/>
            <person name="Muzny D."/>
            <person name="Gibbs R."/>
        </authorList>
    </citation>
    <scope>NUCLEOTIDE SEQUENCE</scope>
    <source>
        <strain evidence="11">Sampled in the wild</strain>
    </source>
</reference>
<organism evidence="11 12">
    <name type="scientific">Ladona fulva</name>
    <name type="common">Scarce chaser dragonfly</name>
    <name type="synonym">Libellula fulva</name>
    <dbReference type="NCBI Taxonomy" id="123851"/>
    <lineage>
        <taxon>Eukaryota</taxon>
        <taxon>Metazoa</taxon>
        <taxon>Ecdysozoa</taxon>
        <taxon>Arthropoda</taxon>
        <taxon>Hexapoda</taxon>
        <taxon>Insecta</taxon>
        <taxon>Pterygota</taxon>
        <taxon>Palaeoptera</taxon>
        <taxon>Odonata</taxon>
        <taxon>Epiprocta</taxon>
        <taxon>Anisoptera</taxon>
        <taxon>Libelluloidea</taxon>
        <taxon>Libellulidae</taxon>
        <taxon>Ladona</taxon>
    </lineage>
</organism>
<dbReference type="PANTHER" id="PTHR11157:SF113">
    <property type="entry name" value="ELONGATION OF VERY LONG CHAIN FATTY ACIDS PROTEIN"/>
    <property type="match status" value="1"/>
</dbReference>
<reference evidence="11" key="1">
    <citation type="submission" date="2013-04" db="EMBL/GenBank/DDBJ databases">
        <authorList>
            <person name="Qu J."/>
            <person name="Murali S.C."/>
            <person name="Bandaranaike D."/>
            <person name="Bellair M."/>
            <person name="Blankenburg K."/>
            <person name="Chao H."/>
            <person name="Dinh H."/>
            <person name="Doddapaneni H."/>
            <person name="Downs B."/>
            <person name="Dugan-Rocha S."/>
            <person name="Elkadiri S."/>
            <person name="Gnanaolivu R.D."/>
            <person name="Hernandez B."/>
            <person name="Javaid M."/>
            <person name="Jayaseelan J.C."/>
            <person name="Lee S."/>
            <person name="Li M."/>
            <person name="Ming W."/>
            <person name="Munidasa M."/>
            <person name="Muniz J."/>
            <person name="Nguyen L."/>
            <person name="Ongeri F."/>
            <person name="Osuji N."/>
            <person name="Pu L.-L."/>
            <person name="Puazo M."/>
            <person name="Qu C."/>
            <person name="Quiroz J."/>
            <person name="Raj R."/>
            <person name="Weissenberger G."/>
            <person name="Xin Y."/>
            <person name="Zou X."/>
            <person name="Han Y."/>
            <person name="Richards S."/>
            <person name="Worley K."/>
            <person name="Muzny D."/>
            <person name="Gibbs R."/>
        </authorList>
    </citation>
    <scope>NUCLEOTIDE SEQUENCE</scope>
    <source>
        <strain evidence="11">Sampled in the wild</strain>
    </source>
</reference>
<keyword evidence="4 10" id="KW-0812">Transmembrane</keyword>
<dbReference type="GO" id="GO:0005789">
    <property type="term" value="C:endoplasmic reticulum membrane"/>
    <property type="evidence" value="ECO:0007669"/>
    <property type="project" value="TreeGrafter"/>
</dbReference>
<sequence length="123" mass="14572">MGDCGWFGNYTFWCQPMDDTMGPTALRVFFVLRKKKKQVSFLHLFHHVTTLWLSWLVAKYAPGGHGTFTEMLNAFIHVLMYVYYILAAMGPRIQPFLWWKKYLTTLQMVSHQNILNFFKPVLF</sequence>
<comment type="subcellular location">
    <subcellularLocation>
        <location evidence="1">Membrane</location>
        <topology evidence="1">Multi-pass membrane protein</topology>
    </subcellularLocation>
</comment>
<proteinExistence type="inferred from homology"/>
<keyword evidence="8 10" id="KW-0472">Membrane</keyword>
<dbReference type="GO" id="GO:0042761">
    <property type="term" value="P:very long-chain fatty acid biosynthetic process"/>
    <property type="evidence" value="ECO:0007669"/>
    <property type="project" value="TreeGrafter"/>
</dbReference>
<comment type="similarity">
    <text evidence="10">Belongs to the ELO family.</text>
</comment>
<evidence type="ECO:0000256" key="7">
    <source>
        <dbReference type="ARBA" id="ARBA00023098"/>
    </source>
</evidence>
<evidence type="ECO:0000313" key="12">
    <source>
        <dbReference type="Proteomes" id="UP000792457"/>
    </source>
</evidence>
<protein>
    <recommendedName>
        <fullName evidence="10">Elongation of very long chain fatty acids protein</fullName>
        <ecNumber evidence="10">2.3.1.199</ecNumber>
    </recommendedName>
    <alternativeName>
        <fullName evidence="10">Very-long-chain 3-oxoacyl-CoA synthase</fullName>
    </alternativeName>
</protein>
<evidence type="ECO:0000256" key="10">
    <source>
        <dbReference type="RuleBase" id="RU361115"/>
    </source>
</evidence>
<evidence type="ECO:0000256" key="3">
    <source>
        <dbReference type="ARBA" id="ARBA00022679"/>
    </source>
</evidence>
<dbReference type="GO" id="GO:0009922">
    <property type="term" value="F:fatty acid elongase activity"/>
    <property type="evidence" value="ECO:0007669"/>
    <property type="project" value="UniProtKB-EC"/>
</dbReference>
<dbReference type="OrthoDB" id="434092at2759"/>
<dbReference type="GO" id="GO:0019367">
    <property type="term" value="P:fatty acid elongation, saturated fatty acid"/>
    <property type="evidence" value="ECO:0007669"/>
    <property type="project" value="TreeGrafter"/>
</dbReference>
<dbReference type="InterPro" id="IPR002076">
    <property type="entry name" value="ELO_fam"/>
</dbReference>
<comment type="caution">
    <text evidence="11">The sequence shown here is derived from an EMBL/GenBank/DDBJ whole genome shotgun (WGS) entry which is preliminary data.</text>
</comment>
<evidence type="ECO:0000256" key="2">
    <source>
        <dbReference type="ARBA" id="ARBA00022516"/>
    </source>
</evidence>
<keyword evidence="3 10" id="KW-0808">Transferase</keyword>
<gene>
    <name evidence="11" type="ORF">J437_LFUL015420</name>
</gene>
<name>A0A8K0KIS2_LADFU</name>
<dbReference type="EMBL" id="KZ308864">
    <property type="protein sequence ID" value="KAG8235004.1"/>
    <property type="molecule type" value="Genomic_DNA"/>
</dbReference>
<dbReference type="GO" id="GO:0034625">
    <property type="term" value="P:fatty acid elongation, monounsaturated fatty acid"/>
    <property type="evidence" value="ECO:0007669"/>
    <property type="project" value="TreeGrafter"/>
</dbReference>
<accession>A0A8K0KIS2</accession>
<comment type="catalytic activity">
    <reaction evidence="10">
        <text>a very-long-chain acyl-CoA + malonyl-CoA + H(+) = a very-long-chain 3-oxoacyl-CoA + CO2 + CoA</text>
        <dbReference type="Rhea" id="RHEA:32727"/>
        <dbReference type="ChEBI" id="CHEBI:15378"/>
        <dbReference type="ChEBI" id="CHEBI:16526"/>
        <dbReference type="ChEBI" id="CHEBI:57287"/>
        <dbReference type="ChEBI" id="CHEBI:57384"/>
        <dbReference type="ChEBI" id="CHEBI:90725"/>
        <dbReference type="ChEBI" id="CHEBI:90736"/>
        <dbReference type="EC" id="2.3.1.199"/>
    </reaction>
</comment>
<evidence type="ECO:0000256" key="6">
    <source>
        <dbReference type="ARBA" id="ARBA00022989"/>
    </source>
</evidence>
<keyword evidence="5 10" id="KW-0276">Fatty acid metabolism</keyword>
<evidence type="ECO:0000256" key="1">
    <source>
        <dbReference type="ARBA" id="ARBA00004141"/>
    </source>
</evidence>
<dbReference type="Pfam" id="PF01151">
    <property type="entry name" value="ELO"/>
    <property type="match status" value="1"/>
</dbReference>
<keyword evidence="6 10" id="KW-1133">Transmembrane helix</keyword>
<keyword evidence="12" id="KW-1185">Reference proteome</keyword>
<dbReference type="Proteomes" id="UP000792457">
    <property type="component" value="Unassembled WGS sequence"/>
</dbReference>
<keyword evidence="7 10" id="KW-0443">Lipid metabolism</keyword>
<feature type="transmembrane region" description="Helical" evidence="10">
    <location>
        <begin position="41"/>
        <end position="62"/>
    </location>
</feature>
<evidence type="ECO:0000256" key="8">
    <source>
        <dbReference type="ARBA" id="ARBA00023136"/>
    </source>
</evidence>
<dbReference type="GO" id="GO:0030148">
    <property type="term" value="P:sphingolipid biosynthetic process"/>
    <property type="evidence" value="ECO:0007669"/>
    <property type="project" value="TreeGrafter"/>
</dbReference>
<evidence type="ECO:0000256" key="9">
    <source>
        <dbReference type="ARBA" id="ARBA00023160"/>
    </source>
</evidence>
<evidence type="ECO:0000256" key="4">
    <source>
        <dbReference type="ARBA" id="ARBA00022692"/>
    </source>
</evidence>
<dbReference type="GO" id="GO:0034626">
    <property type="term" value="P:fatty acid elongation, polyunsaturated fatty acid"/>
    <property type="evidence" value="ECO:0007669"/>
    <property type="project" value="TreeGrafter"/>
</dbReference>
<comment type="caution">
    <text evidence="10">Lacks conserved residue(s) required for the propagation of feature annotation.</text>
</comment>
<dbReference type="PANTHER" id="PTHR11157">
    <property type="entry name" value="FATTY ACID ACYL TRANSFERASE-RELATED"/>
    <property type="match status" value="1"/>
</dbReference>
<feature type="transmembrane region" description="Helical" evidence="10">
    <location>
        <begin position="74"/>
        <end position="93"/>
    </location>
</feature>
<keyword evidence="2 10" id="KW-0444">Lipid biosynthesis</keyword>
<evidence type="ECO:0000256" key="5">
    <source>
        <dbReference type="ARBA" id="ARBA00022832"/>
    </source>
</evidence>
<dbReference type="EC" id="2.3.1.199" evidence="10"/>
<keyword evidence="9 10" id="KW-0275">Fatty acid biosynthesis</keyword>
<evidence type="ECO:0000313" key="11">
    <source>
        <dbReference type="EMBL" id="KAG8235004.1"/>
    </source>
</evidence>
<dbReference type="AlphaFoldDB" id="A0A8K0KIS2"/>